<comment type="pathway">
    <text evidence="10">Isoprenoid biosynthesis; isopentenyl diphosphate biosynthesis via DXP pathway; isopentenyl diphosphate from 1-deoxy-D-xylulose 5-phosphate: step 3/6.</text>
</comment>
<comment type="function">
    <text evidence="10">Catalyzes the phosphorylation of the position 2 hydroxy group of 4-diphosphocytidyl-2C-methyl-D-erythritol.</text>
</comment>
<dbReference type="AlphaFoldDB" id="A0A2P7B1H8"/>
<keyword evidence="4 10" id="KW-0808">Transferase</keyword>
<dbReference type="Pfam" id="PF08544">
    <property type="entry name" value="GHMP_kinases_C"/>
    <property type="match status" value="1"/>
</dbReference>
<dbReference type="EMBL" id="PGGN01000001">
    <property type="protein sequence ID" value="PSH60318.1"/>
    <property type="molecule type" value="Genomic_DNA"/>
</dbReference>
<feature type="active site" evidence="10">
    <location>
        <position position="142"/>
    </location>
</feature>
<comment type="caution">
    <text evidence="13">The sequence shown here is derived from an EMBL/GenBank/DDBJ whole genome shotgun (WGS) entry which is preliminary data.</text>
</comment>
<dbReference type="Gene3D" id="3.30.230.10">
    <property type="match status" value="1"/>
</dbReference>
<evidence type="ECO:0000256" key="10">
    <source>
        <dbReference type="HAMAP-Rule" id="MF_00061"/>
    </source>
</evidence>
<dbReference type="NCBIfam" id="NF011202">
    <property type="entry name" value="PRK14608.1"/>
    <property type="match status" value="1"/>
</dbReference>
<dbReference type="PANTHER" id="PTHR43527">
    <property type="entry name" value="4-DIPHOSPHOCYTIDYL-2-C-METHYL-D-ERYTHRITOL KINASE, CHLOROPLASTIC"/>
    <property type="match status" value="1"/>
</dbReference>
<gene>
    <name evidence="10" type="primary">ispE</name>
    <name evidence="13" type="ORF">CU100_06415</name>
</gene>
<dbReference type="GO" id="GO:0016114">
    <property type="term" value="P:terpenoid biosynthetic process"/>
    <property type="evidence" value="ECO:0007669"/>
    <property type="project" value="UniProtKB-UniRule"/>
</dbReference>
<comment type="catalytic activity">
    <reaction evidence="10">
        <text>4-CDP-2-C-methyl-D-erythritol + ATP = 4-CDP-2-C-methyl-D-erythritol 2-phosphate + ADP + H(+)</text>
        <dbReference type="Rhea" id="RHEA:18437"/>
        <dbReference type="ChEBI" id="CHEBI:15378"/>
        <dbReference type="ChEBI" id="CHEBI:30616"/>
        <dbReference type="ChEBI" id="CHEBI:57823"/>
        <dbReference type="ChEBI" id="CHEBI:57919"/>
        <dbReference type="ChEBI" id="CHEBI:456216"/>
        <dbReference type="EC" id="2.7.1.148"/>
    </reaction>
</comment>
<name>A0A2P7B1H8_9HYPH</name>
<evidence type="ECO:0000256" key="1">
    <source>
        <dbReference type="ARBA" id="ARBA00009684"/>
    </source>
</evidence>
<evidence type="ECO:0000256" key="5">
    <source>
        <dbReference type="ARBA" id="ARBA00022741"/>
    </source>
</evidence>
<evidence type="ECO:0000256" key="9">
    <source>
        <dbReference type="ARBA" id="ARBA00032554"/>
    </source>
</evidence>
<keyword evidence="14" id="KW-1185">Reference proteome</keyword>
<dbReference type="PANTHER" id="PTHR43527:SF2">
    <property type="entry name" value="4-DIPHOSPHOCYTIDYL-2-C-METHYL-D-ERYTHRITOL KINASE, CHLOROPLASTIC"/>
    <property type="match status" value="1"/>
</dbReference>
<evidence type="ECO:0000313" key="13">
    <source>
        <dbReference type="EMBL" id="PSH60318.1"/>
    </source>
</evidence>
<feature type="binding site" evidence="10">
    <location>
        <begin position="102"/>
        <end position="112"/>
    </location>
    <ligand>
        <name>ATP</name>
        <dbReference type="ChEBI" id="CHEBI:30616"/>
    </ligand>
</feature>
<dbReference type="InterPro" id="IPR013750">
    <property type="entry name" value="GHMP_kinase_C_dom"/>
</dbReference>
<dbReference type="NCBIfam" id="TIGR00154">
    <property type="entry name" value="ispE"/>
    <property type="match status" value="1"/>
</dbReference>
<dbReference type="GO" id="GO:0019288">
    <property type="term" value="P:isopentenyl diphosphate biosynthetic process, methylerythritol 4-phosphate pathway"/>
    <property type="evidence" value="ECO:0007669"/>
    <property type="project" value="UniProtKB-UniRule"/>
</dbReference>
<dbReference type="PIRSF" id="PIRSF010376">
    <property type="entry name" value="IspE"/>
    <property type="match status" value="1"/>
</dbReference>
<dbReference type="GO" id="GO:0050515">
    <property type="term" value="F:4-(cytidine 5'-diphospho)-2-C-methyl-D-erythritol kinase activity"/>
    <property type="evidence" value="ECO:0007669"/>
    <property type="project" value="UniProtKB-UniRule"/>
</dbReference>
<evidence type="ECO:0000256" key="8">
    <source>
        <dbReference type="ARBA" id="ARBA00023229"/>
    </source>
</evidence>
<dbReference type="OrthoDB" id="9809438at2"/>
<organism evidence="13 14">
    <name type="scientific">Phyllobacterium endophyticum</name>
    <dbReference type="NCBI Taxonomy" id="1149773"/>
    <lineage>
        <taxon>Bacteria</taxon>
        <taxon>Pseudomonadati</taxon>
        <taxon>Pseudomonadota</taxon>
        <taxon>Alphaproteobacteria</taxon>
        <taxon>Hyphomicrobiales</taxon>
        <taxon>Phyllobacteriaceae</taxon>
        <taxon>Phyllobacterium</taxon>
    </lineage>
</organism>
<evidence type="ECO:0000256" key="3">
    <source>
        <dbReference type="ARBA" id="ARBA00017473"/>
    </source>
</evidence>
<evidence type="ECO:0000256" key="4">
    <source>
        <dbReference type="ARBA" id="ARBA00022679"/>
    </source>
</evidence>
<sequence length="292" mass="31198">MLDSVERTTSLIAPAKINLALHVTGRRHDGYHLLESLVVFANFGDRVSVKRSLVDRFEISGPFRGDLPEDETNLVIRARNALRARFPDKADPVSIHLEKHLPISSGIGGGSSDAAAALRALAAHWNIEPDGLSEIGLRLGADVPMCLEGKPLIARGIGDEIEPIAAFPHLPMVLVNFGISISTPQVFAALDRRDNPPLPPLRSSPCADDVCAYLAATENHLFSAAEKLCPSIGITLVALQGTGARLVRMSGSGGTCFAIYHSDEDAKRAAAALRQRHPDWFVAATYCAAEGG</sequence>
<feature type="active site" evidence="10">
    <location>
        <position position="16"/>
    </location>
</feature>
<dbReference type="SUPFAM" id="SSF55060">
    <property type="entry name" value="GHMP Kinase, C-terminal domain"/>
    <property type="match status" value="1"/>
</dbReference>
<dbReference type="Gene3D" id="3.30.70.890">
    <property type="entry name" value="GHMP kinase, C-terminal domain"/>
    <property type="match status" value="1"/>
</dbReference>
<evidence type="ECO:0000256" key="6">
    <source>
        <dbReference type="ARBA" id="ARBA00022777"/>
    </source>
</evidence>
<dbReference type="InterPro" id="IPR006204">
    <property type="entry name" value="GHMP_kinase_N_dom"/>
</dbReference>
<dbReference type="SUPFAM" id="SSF54211">
    <property type="entry name" value="Ribosomal protein S5 domain 2-like"/>
    <property type="match status" value="1"/>
</dbReference>
<keyword evidence="6 10" id="KW-0418">Kinase</keyword>
<feature type="domain" description="GHMP kinase N-terminal" evidence="11">
    <location>
        <begin position="73"/>
        <end position="149"/>
    </location>
</feature>
<dbReference type="UniPathway" id="UPA00056">
    <property type="reaction ID" value="UER00094"/>
</dbReference>
<evidence type="ECO:0000313" key="14">
    <source>
        <dbReference type="Proteomes" id="UP000241158"/>
    </source>
</evidence>
<evidence type="ECO:0000259" key="11">
    <source>
        <dbReference type="Pfam" id="PF00288"/>
    </source>
</evidence>
<comment type="similarity">
    <text evidence="1 10">Belongs to the GHMP kinase family. IspE subfamily.</text>
</comment>
<dbReference type="InterPro" id="IPR004424">
    <property type="entry name" value="IspE"/>
</dbReference>
<protein>
    <recommendedName>
        <fullName evidence="3 10">4-diphosphocytidyl-2-C-methyl-D-erythritol kinase</fullName>
        <shortName evidence="10">CMK</shortName>
        <ecNumber evidence="2 10">2.7.1.148</ecNumber>
    </recommendedName>
    <alternativeName>
        <fullName evidence="9 10">4-(cytidine-5'-diphospho)-2-C-methyl-D-erythritol kinase</fullName>
    </alternativeName>
</protein>
<evidence type="ECO:0000256" key="2">
    <source>
        <dbReference type="ARBA" id="ARBA00012052"/>
    </source>
</evidence>
<dbReference type="EC" id="2.7.1.148" evidence="2 10"/>
<accession>A0A2P7B1H8</accession>
<keyword evidence="7 10" id="KW-0067">ATP-binding</keyword>
<dbReference type="InterPro" id="IPR036554">
    <property type="entry name" value="GHMP_kinase_C_sf"/>
</dbReference>
<reference evidence="14" key="1">
    <citation type="submission" date="2017-11" db="EMBL/GenBank/DDBJ databases">
        <authorList>
            <person name="Kuznetsova I."/>
            <person name="Sazanova A."/>
            <person name="Chirak E."/>
            <person name="Safronova V."/>
            <person name="Willems A."/>
        </authorList>
    </citation>
    <scope>NUCLEOTIDE SEQUENCE [LARGE SCALE GENOMIC DNA]</scope>
    <source>
        <strain evidence="14">PEPV15</strain>
    </source>
</reference>
<dbReference type="InterPro" id="IPR020568">
    <property type="entry name" value="Ribosomal_Su5_D2-typ_SF"/>
</dbReference>
<keyword evidence="5 10" id="KW-0547">Nucleotide-binding</keyword>
<dbReference type="HAMAP" id="MF_00061">
    <property type="entry name" value="IspE"/>
    <property type="match status" value="1"/>
</dbReference>
<dbReference type="Pfam" id="PF00288">
    <property type="entry name" value="GHMP_kinases_N"/>
    <property type="match status" value="1"/>
</dbReference>
<feature type="domain" description="GHMP kinase C-terminal" evidence="12">
    <location>
        <begin position="215"/>
        <end position="277"/>
    </location>
</feature>
<dbReference type="GO" id="GO:0005524">
    <property type="term" value="F:ATP binding"/>
    <property type="evidence" value="ECO:0007669"/>
    <property type="project" value="UniProtKB-UniRule"/>
</dbReference>
<keyword evidence="8 10" id="KW-0414">Isoprene biosynthesis</keyword>
<proteinExistence type="inferred from homology"/>
<evidence type="ECO:0000259" key="12">
    <source>
        <dbReference type="Pfam" id="PF08544"/>
    </source>
</evidence>
<evidence type="ECO:0000256" key="7">
    <source>
        <dbReference type="ARBA" id="ARBA00022840"/>
    </source>
</evidence>
<dbReference type="RefSeq" id="WP_106715634.1">
    <property type="nucleotide sequence ID" value="NZ_JACHXT010000004.1"/>
</dbReference>
<dbReference type="Proteomes" id="UP000241158">
    <property type="component" value="Unassembled WGS sequence"/>
</dbReference>
<dbReference type="InterPro" id="IPR014721">
    <property type="entry name" value="Ribsml_uS5_D2-typ_fold_subgr"/>
</dbReference>